<keyword evidence="5" id="KW-0255">Endonuclease</keyword>
<evidence type="ECO:0000256" key="1">
    <source>
        <dbReference type="ARBA" id="ARBA00006429"/>
    </source>
</evidence>
<dbReference type="AlphaFoldDB" id="A0A853F199"/>
<feature type="signal peptide" evidence="4">
    <location>
        <begin position="1"/>
        <end position="22"/>
    </location>
</feature>
<evidence type="ECO:0000256" key="2">
    <source>
        <dbReference type="ARBA" id="ARBA00022722"/>
    </source>
</evidence>
<protein>
    <submittedName>
        <fullName evidence="5">Endonuclease</fullName>
    </submittedName>
</protein>
<organism evidence="5 6">
    <name type="scientific">Candidatus Thiodubiliella endoseptemdiera</name>
    <dbReference type="NCBI Taxonomy" id="2738886"/>
    <lineage>
        <taxon>Bacteria</taxon>
        <taxon>Pseudomonadati</taxon>
        <taxon>Pseudomonadota</taxon>
        <taxon>Gammaproteobacteria</taxon>
        <taxon>Candidatus Pseudothioglobaceae</taxon>
        <taxon>Candidatus Thiodubiliella</taxon>
    </lineage>
</organism>
<dbReference type="InterPro" id="IPR044925">
    <property type="entry name" value="His-Me_finger_sf"/>
</dbReference>
<sequence length="275" mass="32087">MKKFILLCGVVLTLSITSCGFSDTTENVKDNQKPVESLRERLFEQIKDHKVISYKQVWKAFKATDPLPGHADEVFDIYSYNDKNKPPMAYVYKFFTDQCGVYKHEDECYNREHSFPKAWWGGGLGKPMARDLFHIYPTDGFVNNMRANYPYAEVDITQKGTYKQSTNGSYLGRAENKLIKGKVFEPVDEFKGDLARGYFYLVTAYYDRVKNWSSPMLEGDNFTPWAQEMLLRWHENDPVSDKEKKRNDQITAIQGKSNPFITNPEYVERIWNINQ</sequence>
<dbReference type="Pfam" id="PF04231">
    <property type="entry name" value="Endonuclease_1"/>
    <property type="match status" value="1"/>
</dbReference>
<evidence type="ECO:0000256" key="3">
    <source>
        <dbReference type="ARBA" id="ARBA00022801"/>
    </source>
</evidence>
<comment type="caution">
    <text evidence="5">The sequence shown here is derived from an EMBL/GenBank/DDBJ whole genome shotgun (WGS) entry which is preliminary data.</text>
</comment>
<dbReference type="PANTHER" id="PTHR33607:SF2">
    <property type="entry name" value="ENDONUCLEASE-1"/>
    <property type="match status" value="1"/>
</dbReference>
<dbReference type="InterPro" id="IPR007346">
    <property type="entry name" value="Endonuclease-I"/>
</dbReference>
<name>A0A853F199_9GAMM</name>
<dbReference type="SUPFAM" id="SSF54060">
    <property type="entry name" value="His-Me finger endonucleases"/>
    <property type="match status" value="1"/>
</dbReference>
<proteinExistence type="inferred from homology"/>
<dbReference type="EMBL" id="JACCHT010000001">
    <property type="protein sequence ID" value="NYT27723.1"/>
    <property type="molecule type" value="Genomic_DNA"/>
</dbReference>
<keyword evidence="2" id="KW-0540">Nuclease</keyword>
<evidence type="ECO:0000256" key="4">
    <source>
        <dbReference type="SAM" id="SignalP"/>
    </source>
</evidence>
<accession>A0A853F199</accession>
<keyword evidence="4" id="KW-0732">Signal</keyword>
<keyword evidence="3" id="KW-0378">Hydrolase</keyword>
<dbReference type="GO" id="GO:0004519">
    <property type="term" value="F:endonuclease activity"/>
    <property type="evidence" value="ECO:0007669"/>
    <property type="project" value="UniProtKB-KW"/>
</dbReference>
<dbReference type="GO" id="GO:0016787">
    <property type="term" value="F:hydrolase activity"/>
    <property type="evidence" value="ECO:0007669"/>
    <property type="project" value="UniProtKB-KW"/>
</dbReference>
<reference evidence="5 6" key="1">
    <citation type="submission" date="2020-05" db="EMBL/GenBank/DDBJ databases">
        <title>Horizontal transmission and recombination maintain forever young bacterial symbiont genomes.</title>
        <authorList>
            <person name="Russell S.L."/>
            <person name="Pepper-Tunick E."/>
            <person name="Svedberg J."/>
            <person name="Byrne A."/>
            <person name="Ruelas Castillo J."/>
            <person name="Vollmers C."/>
            <person name="Beinart R.A."/>
            <person name="Corbett-Detig R."/>
        </authorList>
    </citation>
    <scope>NUCLEOTIDE SEQUENCE [LARGE SCALE GENOMIC DNA]</scope>
    <source>
        <strain evidence="5">455</strain>
    </source>
</reference>
<feature type="chain" id="PRO_5032391885" evidence="4">
    <location>
        <begin position="23"/>
        <end position="275"/>
    </location>
</feature>
<dbReference type="PANTHER" id="PTHR33607">
    <property type="entry name" value="ENDONUCLEASE-1"/>
    <property type="match status" value="1"/>
</dbReference>
<gene>
    <name evidence="5" type="ORF">H0A76_07375</name>
</gene>
<comment type="similarity">
    <text evidence="1">Belongs to the EndA/NucM nuclease family.</text>
</comment>
<evidence type="ECO:0000313" key="5">
    <source>
        <dbReference type="EMBL" id="NYT27723.1"/>
    </source>
</evidence>
<dbReference type="PROSITE" id="PS51257">
    <property type="entry name" value="PROKAR_LIPOPROTEIN"/>
    <property type="match status" value="1"/>
</dbReference>
<dbReference type="Proteomes" id="UP000568751">
    <property type="component" value="Unassembled WGS sequence"/>
</dbReference>
<evidence type="ECO:0000313" key="6">
    <source>
        <dbReference type="Proteomes" id="UP000568751"/>
    </source>
</evidence>